<feature type="region of interest" description="Disordered" evidence="1">
    <location>
        <begin position="516"/>
        <end position="537"/>
    </location>
</feature>
<dbReference type="EMBL" id="CACVKT020000120">
    <property type="protein sequence ID" value="CAC5356116.1"/>
    <property type="molecule type" value="Genomic_DNA"/>
</dbReference>
<sequence length="704" mass="80469">MHYQHTFHQSYTTNIPSTNHTLLKHLPPTLNYNQTFHQSYTTNIPSTNYTPPTYLPPIIHHQHSFHQLYTLLKHLPPTLNYNQTFNQSYTTNIPSSSHALPTYFPPSIHYQHAFHQSYTTTRLSPILQYHQSSNQSYTTNIPSTNHTLSTYLPPIIHFQHTFHQSYTTNIPSTNHTLPTYYLPIIHFKHTFHQSYTVNTPSTNHTLPTYLPPIIHYQHIICQLYTSNIPSTNHTLSTYLPPIIYNYFTFHQSFTTNKPSNNHALPTYVPPIMHYKHTFHQSYTTTRQSTIIHYQPYIRDHRFILTRKLGACLEDVWSFSKESNGHTKGLPLEVNQFDKRSAGVFASLLEEEGYCHYEARVMLAGEQGTGKTTIARYLVGKGPTMKRLSTDGIDLYNGLSFIDREAEEWMHGKQDFTLSEVAISRSLPQSKDTLTKHKGKGQPSAQDDVVPDGQAQRPLTSESLSPVSENATPDRLNEAVVLTTESSVPAKETDCTYPKNYLLPVHIEKSQDRSYVKNTEQPVTDNQSVEQKQPEVKAAKEPLPVLSEGYDKEKNVPRGKRVVSSLPVLSEITPECHSETETKSPETTSTTEVVRNPGIIGKLKKLFGVQRHVDEIKVVMTKEKFWEETVKTGKKKLHHRKIAPVIIWDFGGQDVFYSTHQTFLTYRAIYLLVVDGSRNLDDPCLFEQYLPGKSGPKTARGNIDL</sequence>
<dbReference type="OrthoDB" id="10327923at2759"/>
<protein>
    <submittedName>
        <fullName evidence="2">Uncharacterized protein</fullName>
    </submittedName>
</protein>
<evidence type="ECO:0000313" key="3">
    <source>
        <dbReference type="Proteomes" id="UP000507470"/>
    </source>
</evidence>
<feature type="compositionally biased region" description="Polar residues" evidence="1">
    <location>
        <begin position="516"/>
        <end position="530"/>
    </location>
</feature>
<dbReference type="SUPFAM" id="SSF52540">
    <property type="entry name" value="P-loop containing nucleoside triphosphate hydrolases"/>
    <property type="match status" value="1"/>
</dbReference>
<dbReference type="Pfam" id="PF08477">
    <property type="entry name" value="Roc"/>
    <property type="match status" value="1"/>
</dbReference>
<keyword evidence="3" id="KW-1185">Reference proteome</keyword>
<feature type="compositionally biased region" description="Polar residues" evidence="1">
    <location>
        <begin position="456"/>
        <end position="470"/>
    </location>
</feature>
<reference evidence="2 3" key="1">
    <citation type="submission" date="2020-06" db="EMBL/GenBank/DDBJ databases">
        <authorList>
            <person name="Li R."/>
            <person name="Bekaert M."/>
        </authorList>
    </citation>
    <scope>NUCLEOTIDE SEQUENCE [LARGE SCALE GENOMIC DNA]</scope>
    <source>
        <strain evidence="3">wild</strain>
    </source>
</reference>
<dbReference type="Proteomes" id="UP000507470">
    <property type="component" value="Unassembled WGS sequence"/>
</dbReference>
<gene>
    <name evidence="2" type="ORF">MCOR_450</name>
</gene>
<evidence type="ECO:0000256" key="1">
    <source>
        <dbReference type="SAM" id="MobiDB-lite"/>
    </source>
</evidence>
<feature type="region of interest" description="Disordered" evidence="1">
    <location>
        <begin position="431"/>
        <end position="477"/>
    </location>
</feature>
<name>A0A6J7ZS87_MYTCO</name>
<dbReference type="AlphaFoldDB" id="A0A6J7ZS87"/>
<organism evidence="2 3">
    <name type="scientific">Mytilus coruscus</name>
    <name type="common">Sea mussel</name>
    <dbReference type="NCBI Taxonomy" id="42192"/>
    <lineage>
        <taxon>Eukaryota</taxon>
        <taxon>Metazoa</taxon>
        <taxon>Spiralia</taxon>
        <taxon>Lophotrochozoa</taxon>
        <taxon>Mollusca</taxon>
        <taxon>Bivalvia</taxon>
        <taxon>Autobranchia</taxon>
        <taxon>Pteriomorphia</taxon>
        <taxon>Mytilida</taxon>
        <taxon>Mytiloidea</taxon>
        <taxon>Mytilidae</taxon>
        <taxon>Mytilinae</taxon>
        <taxon>Mytilus</taxon>
    </lineage>
</organism>
<dbReference type="InterPro" id="IPR027417">
    <property type="entry name" value="P-loop_NTPase"/>
</dbReference>
<accession>A0A6J7ZS87</accession>
<dbReference type="Gene3D" id="3.40.50.300">
    <property type="entry name" value="P-loop containing nucleotide triphosphate hydrolases"/>
    <property type="match status" value="1"/>
</dbReference>
<proteinExistence type="predicted"/>
<evidence type="ECO:0000313" key="2">
    <source>
        <dbReference type="EMBL" id="CAC5356116.1"/>
    </source>
</evidence>